<reference evidence="2 3" key="1">
    <citation type="submission" date="2012-08" db="EMBL/GenBank/DDBJ databases">
        <title>Oryza genome evolution.</title>
        <authorList>
            <person name="Wing R.A."/>
        </authorList>
    </citation>
    <scope>NUCLEOTIDE SEQUENCE</scope>
</reference>
<dbReference type="AlphaFoldDB" id="A0A0D9VW67"/>
<organism evidence="2 3">
    <name type="scientific">Leersia perrieri</name>
    <dbReference type="NCBI Taxonomy" id="77586"/>
    <lineage>
        <taxon>Eukaryota</taxon>
        <taxon>Viridiplantae</taxon>
        <taxon>Streptophyta</taxon>
        <taxon>Embryophyta</taxon>
        <taxon>Tracheophyta</taxon>
        <taxon>Spermatophyta</taxon>
        <taxon>Magnoliopsida</taxon>
        <taxon>Liliopsida</taxon>
        <taxon>Poales</taxon>
        <taxon>Poaceae</taxon>
        <taxon>BOP clade</taxon>
        <taxon>Oryzoideae</taxon>
        <taxon>Oryzeae</taxon>
        <taxon>Oryzinae</taxon>
        <taxon>Leersia</taxon>
    </lineage>
</organism>
<dbReference type="HOGENOM" id="CLU_1580796_0_0_1"/>
<evidence type="ECO:0000256" key="1">
    <source>
        <dbReference type="SAM" id="MobiDB-lite"/>
    </source>
</evidence>
<evidence type="ECO:0000313" key="2">
    <source>
        <dbReference type="EnsemblPlants" id="LPERR03G21040.1"/>
    </source>
</evidence>
<proteinExistence type="predicted"/>
<feature type="region of interest" description="Disordered" evidence="1">
    <location>
        <begin position="74"/>
        <end position="93"/>
    </location>
</feature>
<dbReference type="EnsemblPlants" id="LPERR03G21040.1">
    <property type="protein sequence ID" value="LPERR03G21040.1"/>
    <property type="gene ID" value="LPERR03G21040"/>
</dbReference>
<dbReference type="Gramene" id="LPERR03G21040.1">
    <property type="protein sequence ID" value="LPERR03G21040.1"/>
    <property type="gene ID" value="LPERR03G21040"/>
</dbReference>
<evidence type="ECO:0000313" key="3">
    <source>
        <dbReference type="Proteomes" id="UP000032180"/>
    </source>
</evidence>
<accession>A0A0D9VW67</accession>
<name>A0A0D9VW67_9ORYZ</name>
<reference evidence="2" key="3">
    <citation type="submission" date="2015-04" db="UniProtKB">
        <authorList>
            <consortium name="EnsemblPlants"/>
        </authorList>
    </citation>
    <scope>IDENTIFICATION</scope>
</reference>
<protein>
    <submittedName>
        <fullName evidence="2">Uncharacterized protein</fullName>
    </submittedName>
</protein>
<dbReference type="Proteomes" id="UP000032180">
    <property type="component" value="Chromosome 3"/>
</dbReference>
<sequence>MLPRRNGHAARRPSLLSPSPTLSSPSRPRPLFLNVVGHRPLPTPDLHPSHLNHPTQCHRGVIVVLLPSPAPLSPLPVLTPKQGRRRKGGDEESDMWARVSSLVSPPSALCLGWPTRPSFVCPACPRKIEFDSGPSTSPSPGFLLPTKISPVWVLLSLHPSVPSPVTQKE</sequence>
<feature type="region of interest" description="Disordered" evidence="1">
    <location>
        <begin position="1"/>
        <end position="30"/>
    </location>
</feature>
<keyword evidence="3" id="KW-1185">Reference proteome</keyword>
<feature type="compositionally biased region" description="Basic residues" evidence="1">
    <location>
        <begin position="1"/>
        <end position="11"/>
    </location>
</feature>
<reference evidence="3" key="2">
    <citation type="submission" date="2013-12" db="EMBL/GenBank/DDBJ databases">
        <authorList>
            <person name="Yu Y."/>
            <person name="Lee S."/>
            <person name="de Baynast K."/>
            <person name="Wissotski M."/>
            <person name="Liu L."/>
            <person name="Talag J."/>
            <person name="Goicoechea J."/>
            <person name="Angelova A."/>
            <person name="Jetty R."/>
            <person name="Kudrna D."/>
            <person name="Golser W."/>
            <person name="Rivera L."/>
            <person name="Zhang J."/>
            <person name="Wing R."/>
        </authorList>
    </citation>
    <scope>NUCLEOTIDE SEQUENCE</scope>
</reference>
<feature type="compositionally biased region" description="Low complexity" evidence="1">
    <location>
        <begin position="12"/>
        <end position="30"/>
    </location>
</feature>